<dbReference type="AlphaFoldDB" id="A0A0R1U9K5"/>
<reference evidence="1 2" key="1">
    <citation type="journal article" date="2015" name="Genome Announc.">
        <title>Expanding the biotechnology potential of lactobacilli through comparative genomics of 213 strains and associated genera.</title>
        <authorList>
            <person name="Sun Z."/>
            <person name="Harris H.M."/>
            <person name="McCann A."/>
            <person name="Guo C."/>
            <person name="Argimon S."/>
            <person name="Zhang W."/>
            <person name="Yang X."/>
            <person name="Jeffery I.B."/>
            <person name="Cooney J.C."/>
            <person name="Kagawa T.F."/>
            <person name="Liu W."/>
            <person name="Song Y."/>
            <person name="Salvetti E."/>
            <person name="Wrobel A."/>
            <person name="Rasinkangas P."/>
            <person name="Parkhill J."/>
            <person name="Rea M.C."/>
            <person name="O'Sullivan O."/>
            <person name="Ritari J."/>
            <person name="Douillard F.P."/>
            <person name="Paul Ross R."/>
            <person name="Yang R."/>
            <person name="Briner A.E."/>
            <person name="Felis G.E."/>
            <person name="de Vos W.M."/>
            <person name="Barrangou R."/>
            <person name="Klaenhammer T.R."/>
            <person name="Caufield P.W."/>
            <person name="Cui Y."/>
            <person name="Zhang H."/>
            <person name="O'Toole P.W."/>
        </authorList>
    </citation>
    <scope>NUCLEOTIDE SEQUENCE [LARGE SCALE GENOMIC DNA]</scope>
    <source>
        <strain evidence="1 2">DSM 15946</strain>
    </source>
</reference>
<evidence type="ECO:0000313" key="2">
    <source>
        <dbReference type="Proteomes" id="UP000050816"/>
    </source>
</evidence>
<sequence length="59" mass="6658">MLQVKIFTAYDYPAGPTLQGKINNWLKNQHGAIIKDIKISSTVTDGRYPYLAALVEYEV</sequence>
<name>A0A0R1U9K5_9LACO</name>
<dbReference type="RefSeq" id="WP_056954618.1">
    <property type="nucleotide sequence ID" value="NZ_AZFK01000038.1"/>
</dbReference>
<gene>
    <name evidence="1" type="ORF">FC43_GL001432</name>
</gene>
<evidence type="ECO:0000313" key="1">
    <source>
        <dbReference type="EMBL" id="KRL89984.1"/>
    </source>
</evidence>
<accession>A0A0R1U9K5</accession>
<comment type="caution">
    <text evidence="1">The sequence shown here is derived from an EMBL/GenBank/DDBJ whole genome shotgun (WGS) entry which is preliminary data.</text>
</comment>
<dbReference type="Proteomes" id="UP000050816">
    <property type="component" value="Unassembled WGS sequence"/>
</dbReference>
<dbReference type="EMBL" id="AZFK01000038">
    <property type="protein sequence ID" value="KRL89984.1"/>
    <property type="molecule type" value="Genomic_DNA"/>
</dbReference>
<proteinExistence type="predicted"/>
<dbReference type="PATRIC" id="fig|1423760.3.peg.1504"/>
<organism evidence="1 2">
    <name type="scientific">Limosilactobacillus ingluviei DSM 15946</name>
    <dbReference type="NCBI Taxonomy" id="1423760"/>
    <lineage>
        <taxon>Bacteria</taxon>
        <taxon>Bacillati</taxon>
        <taxon>Bacillota</taxon>
        <taxon>Bacilli</taxon>
        <taxon>Lactobacillales</taxon>
        <taxon>Lactobacillaceae</taxon>
        <taxon>Limosilactobacillus</taxon>
    </lineage>
</organism>
<protein>
    <submittedName>
        <fullName evidence="1">Uncharacterized protein</fullName>
    </submittedName>
</protein>